<protein>
    <submittedName>
        <fullName evidence="1">Type III effector</fullName>
    </submittedName>
</protein>
<evidence type="ECO:0000313" key="2">
    <source>
        <dbReference type="Proteomes" id="UP000032229"/>
    </source>
</evidence>
<dbReference type="OrthoDB" id="9790826at2"/>
<organism evidence="1 2">
    <name type="scientific">Siansivirga zeaxanthinifaciens CC-SAMT-1</name>
    <dbReference type="NCBI Taxonomy" id="1454006"/>
    <lineage>
        <taxon>Bacteria</taxon>
        <taxon>Pseudomonadati</taxon>
        <taxon>Bacteroidota</taxon>
        <taxon>Flavobacteriia</taxon>
        <taxon>Flavobacteriales</taxon>
        <taxon>Flavobacteriaceae</taxon>
        <taxon>Siansivirga</taxon>
    </lineage>
</organism>
<sequence length="114" mass="12661">MTLETFKNKLQSTPEAIEFNETMAVIETLYNFTPTAFKNGALQNKAGENSGSSKLFAFAKLQALTKEETLACFGKFYFDDVLNDPNGTGHQNIRNFMKTGFDGLVFDGEALTEK</sequence>
<dbReference type="RefSeq" id="WP_044637766.1">
    <property type="nucleotide sequence ID" value="NZ_CP007202.1"/>
</dbReference>
<dbReference type="Pfam" id="PF08888">
    <property type="entry name" value="HopJ"/>
    <property type="match status" value="1"/>
</dbReference>
<dbReference type="Gene3D" id="3.20.160.10">
    <property type="entry name" value="vpa0580 domain like"/>
    <property type="match status" value="1"/>
</dbReference>
<keyword evidence="2" id="KW-1185">Reference proteome</keyword>
<dbReference type="KEGG" id="sze:AW14_04845"/>
<gene>
    <name evidence="1" type="ORF">AW14_04845</name>
</gene>
<dbReference type="InterPro" id="IPR038604">
    <property type="entry name" value="HopJ_sf"/>
</dbReference>
<dbReference type="EMBL" id="CP007202">
    <property type="protein sequence ID" value="AJR03061.1"/>
    <property type="molecule type" value="Genomic_DNA"/>
</dbReference>
<dbReference type="InterPro" id="IPR014984">
    <property type="entry name" value="HopJ"/>
</dbReference>
<proteinExistence type="predicted"/>
<dbReference type="Proteomes" id="UP000032229">
    <property type="component" value="Chromosome"/>
</dbReference>
<dbReference type="AlphaFoldDB" id="A0A0C5VVA0"/>
<name>A0A0C5VVA0_9FLAO</name>
<reference evidence="1 2" key="1">
    <citation type="submission" date="2014-02" db="EMBL/GenBank/DDBJ databases">
        <authorList>
            <person name="Young C.-C."/>
            <person name="Hameed A."/>
            <person name="Huang H.-C."/>
            <person name="Shahina M."/>
        </authorList>
    </citation>
    <scope>NUCLEOTIDE SEQUENCE [LARGE SCALE GENOMIC DNA]</scope>
    <source>
        <strain evidence="1 2">CC-SAMT-1</strain>
    </source>
</reference>
<evidence type="ECO:0000313" key="1">
    <source>
        <dbReference type="EMBL" id="AJR03061.1"/>
    </source>
</evidence>
<dbReference type="PATRIC" id="fig|1454006.5.peg.948"/>
<dbReference type="STRING" id="1454006.AW14_04845"/>
<dbReference type="HOGENOM" id="CLU_121622_1_1_10"/>
<accession>A0A0C5VVA0</accession>